<reference evidence="1 2" key="1">
    <citation type="submission" date="2019-06" db="EMBL/GenBank/DDBJ databases">
        <title>Persicimonas caeni gen. nov., sp. nov., a predatory bacterium isolated from solar saltern.</title>
        <authorList>
            <person name="Wang S."/>
        </authorList>
    </citation>
    <scope>NUCLEOTIDE SEQUENCE [LARGE SCALE GENOMIC DNA]</scope>
    <source>
        <strain evidence="1 2">YN101</strain>
    </source>
</reference>
<organism evidence="1 2">
    <name type="scientific">Persicimonas caeni</name>
    <dbReference type="NCBI Taxonomy" id="2292766"/>
    <lineage>
        <taxon>Bacteria</taxon>
        <taxon>Deltaproteobacteria</taxon>
        <taxon>Bradymonadales</taxon>
        <taxon>Bradymonadaceae</taxon>
        <taxon>Persicimonas</taxon>
    </lineage>
</organism>
<evidence type="ECO:0000313" key="2">
    <source>
        <dbReference type="Proteomes" id="UP000315995"/>
    </source>
</evidence>
<dbReference type="EMBL" id="CP041186">
    <property type="protein sequence ID" value="QDG52521.1"/>
    <property type="molecule type" value="Genomic_DNA"/>
</dbReference>
<keyword evidence="2" id="KW-1185">Reference proteome</keyword>
<name>A0A4Y6PVZ7_PERCE</name>
<protein>
    <submittedName>
        <fullName evidence="1">Uncharacterized protein</fullName>
    </submittedName>
</protein>
<accession>A0A4Y6PVZ7</accession>
<gene>
    <name evidence="1" type="ORF">FIV42_17805</name>
</gene>
<dbReference type="Proteomes" id="UP000315995">
    <property type="component" value="Chromosome"/>
</dbReference>
<evidence type="ECO:0000313" key="1">
    <source>
        <dbReference type="EMBL" id="QDG52521.1"/>
    </source>
</evidence>
<accession>A0A5B8YBD5</accession>
<sequence>MTYFLAVAAPTEQSQIEAAFGDAFYLKDASGSPIGAAALGHKDGAVVLVNSGHGATHIVSRRKDADRQVVDGVRRLLENVPSVSVLLHLAKGVVLEEPISVRGRRRMTFREFAELFPELEEDVRYAVVNSWQ</sequence>
<dbReference type="RefSeq" id="WP_141198988.1">
    <property type="nucleotide sequence ID" value="NZ_CP041186.1"/>
</dbReference>
<proteinExistence type="predicted"/>
<dbReference type="AlphaFoldDB" id="A0A4Y6PVZ7"/>